<evidence type="ECO:0000313" key="1">
    <source>
        <dbReference type="EMBL" id="MDP5138005.1"/>
    </source>
</evidence>
<evidence type="ECO:0008006" key="3">
    <source>
        <dbReference type="Google" id="ProtNLM"/>
    </source>
</evidence>
<accession>A0ABT9I3P6</accession>
<organism evidence="1 2">
    <name type="scientific">Rheinheimera baltica</name>
    <dbReference type="NCBI Taxonomy" id="67576"/>
    <lineage>
        <taxon>Bacteria</taxon>
        <taxon>Pseudomonadati</taxon>
        <taxon>Pseudomonadota</taxon>
        <taxon>Gammaproteobacteria</taxon>
        <taxon>Chromatiales</taxon>
        <taxon>Chromatiaceae</taxon>
        <taxon>Rheinheimera</taxon>
    </lineage>
</organism>
<proteinExistence type="predicted"/>
<sequence>MMTDELRKILDFFNTIGINWKFQSLQKAGFLPGVQIENGCLRIAPEQLANPGDLLHEAGHIAIMPTASRHFLQDDVRISAGQGAAEEMAAIAWSWAALMALQLPPEFLFHPDGYKGSSAAYITAFCEQGGFGHPLLSWYGLCLPAGQADGYPKMQCWLRA</sequence>
<dbReference type="EMBL" id="JAPJDZ010000085">
    <property type="protein sequence ID" value="MDP5138005.1"/>
    <property type="molecule type" value="Genomic_DNA"/>
</dbReference>
<dbReference type="Proteomes" id="UP001231109">
    <property type="component" value="Unassembled WGS sequence"/>
</dbReference>
<evidence type="ECO:0000313" key="2">
    <source>
        <dbReference type="Proteomes" id="UP001231109"/>
    </source>
</evidence>
<dbReference type="RefSeq" id="WP_051219721.1">
    <property type="nucleotide sequence ID" value="NZ_JAPJDZ010000085.1"/>
</dbReference>
<gene>
    <name evidence="1" type="ORF">ORJ04_18810</name>
</gene>
<name>A0ABT9I3P6_9GAMM</name>
<protein>
    <recommendedName>
        <fullName evidence="3">IrrE N-terminal-like domain-containing protein</fullName>
    </recommendedName>
</protein>
<comment type="caution">
    <text evidence="1">The sequence shown here is derived from an EMBL/GenBank/DDBJ whole genome shotgun (WGS) entry which is preliminary data.</text>
</comment>
<reference evidence="1 2" key="1">
    <citation type="submission" date="2022-11" db="EMBL/GenBank/DDBJ databases">
        <title>Viruses from the air-sea interface of a natural surface slick.</title>
        <authorList>
            <person name="Rahlff J."/>
            <person name="Holmfeldt K."/>
        </authorList>
    </citation>
    <scope>NUCLEOTIDE SEQUENCE [LARGE SCALE GENOMIC DNA]</scope>
    <source>
        <strain evidence="1 2">SMS4</strain>
    </source>
</reference>
<keyword evidence="2" id="KW-1185">Reference proteome</keyword>